<dbReference type="PANTHER" id="PTHR31435">
    <property type="entry name" value="PROTEIN NATD1"/>
    <property type="match status" value="1"/>
</dbReference>
<dbReference type="PANTHER" id="PTHR31435:SF10">
    <property type="entry name" value="BSR4717 PROTEIN"/>
    <property type="match status" value="1"/>
</dbReference>
<organism evidence="2 3">
    <name type="scientific">Tenacibaculum gallaicum</name>
    <dbReference type="NCBI Taxonomy" id="561505"/>
    <lineage>
        <taxon>Bacteria</taxon>
        <taxon>Pseudomonadati</taxon>
        <taxon>Bacteroidota</taxon>
        <taxon>Flavobacteriia</taxon>
        <taxon>Flavobacteriales</taxon>
        <taxon>Flavobacteriaceae</taxon>
        <taxon>Tenacibaculum</taxon>
    </lineage>
</organism>
<feature type="domain" description="N-acetyltransferase" evidence="1">
    <location>
        <begin position="6"/>
        <end position="93"/>
    </location>
</feature>
<dbReference type="PROSITE" id="PS51729">
    <property type="entry name" value="GNAT_YJDJ"/>
    <property type="match status" value="1"/>
</dbReference>
<evidence type="ECO:0000259" key="1">
    <source>
        <dbReference type="PROSITE" id="PS51729"/>
    </source>
</evidence>
<dbReference type="EMBL" id="QUNS01000003">
    <property type="protein sequence ID" value="REH52305.1"/>
    <property type="molecule type" value="Genomic_DNA"/>
</dbReference>
<dbReference type="Gene3D" id="3.40.630.30">
    <property type="match status" value="1"/>
</dbReference>
<keyword evidence="3" id="KW-1185">Reference proteome</keyword>
<dbReference type="InterPro" id="IPR045057">
    <property type="entry name" value="Gcn5-rel_NAT"/>
</dbReference>
<proteinExistence type="predicted"/>
<dbReference type="InterPro" id="IPR031165">
    <property type="entry name" value="GNAT_YJDJ"/>
</dbReference>
<reference evidence="2 3" key="1">
    <citation type="submission" date="2018-08" db="EMBL/GenBank/DDBJ databases">
        <title>Genomic Encyclopedia of Type Strains, Phase IV (KMG-IV): sequencing the most valuable type-strain genomes for metagenomic binning, comparative biology and taxonomic classification.</title>
        <authorList>
            <person name="Goeker M."/>
        </authorList>
    </citation>
    <scope>NUCLEOTIDE SEQUENCE [LARGE SCALE GENOMIC DNA]</scope>
    <source>
        <strain evidence="2 3">DSM 18841</strain>
    </source>
</reference>
<dbReference type="CDD" id="cd04301">
    <property type="entry name" value="NAT_SF"/>
    <property type="match status" value="1"/>
</dbReference>
<dbReference type="RefSeq" id="WP_115900671.1">
    <property type="nucleotide sequence ID" value="NZ_QUNS01000003.1"/>
</dbReference>
<dbReference type="OrthoDB" id="9793389at2"/>
<dbReference type="InterPro" id="IPR016181">
    <property type="entry name" value="Acyl_CoA_acyltransferase"/>
</dbReference>
<comment type="caution">
    <text evidence="2">The sequence shown here is derived from an EMBL/GenBank/DDBJ whole genome shotgun (WGS) entry which is preliminary data.</text>
</comment>
<accession>A0A3E0I297</accession>
<sequence>MKIQQEDNGKKGEFFIEVDGNRDGLMTYTWAGEDKLIIDHTEVGDSLRGKGVGYKLVAASVEFARIQNIKILPLCPFAKSVFDKKSEYSDVLA</sequence>
<dbReference type="SUPFAM" id="SSF55729">
    <property type="entry name" value="Acyl-CoA N-acyltransferases (Nat)"/>
    <property type="match status" value="1"/>
</dbReference>
<gene>
    <name evidence="2" type="ORF">C7448_10337</name>
</gene>
<name>A0A3E0I297_9FLAO</name>
<dbReference type="AlphaFoldDB" id="A0A3E0I297"/>
<dbReference type="Proteomes" id="UP000256884">
    <property type="component" value="Unassembled WGS sequence"/>
</dbReference>
<evidence type="ECO:0000313" key="2">
    <source>
        <dbReference type="EMBL" id="REH52305.1"/>
    </source>
</evidence>
<dbReference type="Pfam" id="PF14542">
    <property type="entry name" value="Acetyltransf_CG"/>
    <property type="match status" value="1"/>
</dbReference>
<evidence type="ECO:0000313" key="3">
    <source>
        <dbReference type="Proteomes" id="UP000256884"/>
    </source>
</evidence>
<protein>
    <recommendedName>
        <fullName evidence="1">N-acetyltransferase domain-containing protein</fullName>
    </recommendedName>
</protein>